<dbReference type="PANTHER" id="PTHR44170">
    <property type="entry name" value="PROTEIN SIDEKICK"/>
    <property type="match status" value="1"/>
</dbReference>
<keyword evidence="12" id="KW-0675">Receptor</keyword>
<feature type="domain" description="Fibronectin type-III" evidence="19">
    <location>
        <begin position="268"/>
        <end position="358"/>
    </location>
</feature>
<dbReference type="EMBL" id="OZ035824">
    <property type="protein sequence ID" value="CAL1594117.1"/>
    <property type="molecule type" value="Genomic_DNA"/>
</dbReference>
<feature type="compositionally biased region" description="Pro residues" evidence="17">
    <location>
        <begin position="1106"/>
        <end position="1117"/>
    </location>
</feature>
<keyword evidence="10" id="KW-0472">Membrane</keyword>
<dbReference type="FunFam" id="2.60.40.10:FF:000353">
    <property type="entry name" value="receptor-type tyrosine-protein phosphatase F isoform X1"/>
    <property type="match status" value="1"/>
</dbReference>
<keyword evidence="14" id="KW-0393">Immunoglobulin domain</keyword>
<feature type="compositionally biased region" description="Pro residues" evidence="17">
    <location>
        <begin position="1072"/>
        <end position="1083"/>
    </location>
</feature>
<dbReference type="FunFam" id="2.60.40.10:FF:000015">
    <property type="entry name" value="receptor-type tyrosine-protein phosphatase delta isoform X2"/>
    <property type="match status" value="1"/>
</dbReference>
<dbReference type="SUPFAM" id="SSF48726">
    <property type="entry name" value="Immunoglobulin"/>
    <property type="match status" value="3"/>
</dbReference>
<dbReference type="FunFam" id="2.60.40.10:FF:000028">
    <property type="entry name" value="Neuronal cell adhesion molecule"/>
    <property type="match status" value="1"/>
</dbReference>
<feature type="domain" description="Fibronectin type-III" evidence="19">
    <location>
        <begin position="658"/>
        <end position="754"/>
    </location>
</feature>
<keyword evidence="8" id="KW-0904">Protein phosphatase</keyword>
<dbReference type="Pfam" id="PF00041">
    <property type="entry name" value="fn3"/>
    <property type="match status" value="6"/>
</dbReference>
<evidence type="ECO:0000256" key="2">
    <source>
        <dbReference type="ARBA" id="ARBA00010504"/>
    </source>
</evidence>
<evidence type="ECO:0000256" key="16">
    <source>
        <dbReference type="ARBA" id="ARBA00051722"/>
    </source>
</evidence>
<dbReference type="Pfam" id="PF13927">
    <property type="entry name" value="Ig_3"/>
    <property type="match status" value="2"/>
</dbReference>
<evidence type="ECO:0000256" key="14">
    <source>
        <dbReference type="ARBA" id="ARBA00023319"/>
    </source>
</evidence>
<dbReference type="PANTHER" id="PTHR44170:SF57">
    <property type="entry name" value="PROTEIN TYROSINE PHOSPHATASE RECEPTOR TYPE S"/>
    <property type="match status" value="1"/>
</dbReference>
<evidence type="ECO:0000256" key="7">
    <source>
        <dbReference type="ARBA" id="ARBA00022801"/>
    </source>
</evidence>
<evidence type="ECO:0000256" key="3">
    <source>
        <dbReference type="ARBA" id="ARBA00013064"/>
    </source>
</evidence>
<evidence type="ECO:0000313" key="20">
    <source>
        <dbReference type="EMBL" id="CAL1594117.1"/>
    </source>
</evidence>
<keyword evidence="6" id="KW-0677">Repeat</keyword>
<dbReference type="FunFam" id="2.60.40.10:FF:000036">
    <property type="entry name" value="receptor-type tyrosine-protein phosphatase delta isoform X1"/>
    <property type="match status" value="1"/>
</dbReference>
<feature type="domain" description="Ig-like" evidence="18">
    <location>
        <begin position="57"/>
        <end position="140"/>
    </location>
</feature>
<feature type="domain" description="Fibronectin type-III" evidence="19">
    <location>
        <begin position="852"/>
        <end position="938"/>
    </location>
</feature>
<evidence type="ECO:0000256" key="13">
    <source>
        <dbReference type="ARBA" id="ARBA00023180"/>
    </source>
</evidence>
<dbReference type="InterPro" id="IPR007110">
    <property type="entry name" value="Ig-like_dom"/>
</dbReference>
<dbReference type="SMART" id="SM00060">
    <property type="entry name" value="FN3"/>
    <property type="match status" value="7"/>
</dbReference>
<dbReference type="InterPro" id="IPR036179">
    <property type="entry name" value="Ig-like_dom_sf"/>
</dbReference>
<keyword evidence="4" id="KW-0812">Transmembrane</keyword>
<evidence type="ECO:0000256" key="12">
    <source>
        <dbReference type="ARBA" id="ARBA00023170"/>
    </source>
</evidence>
<feature type="compositionally biased region" description="Low complexity" evidence="17">
    <location>
        <begin position="1091"/>
        <end position="1105"/>
    </location>
</feature>
<evidence type="ECO:0000256" key="17">
    <source>
        <dbReference type="SAM" id="MobiDB-lite"/>
    </source>
</evidence>
<proteinExistence type="inferred from homology"/>
<keyword evidence="5" id="KW-0732">Signal</keyword>
<dbReference type="FunFam" id="2.60.40.10:FF:000082">
    <property type="entry name" value="receptor-type tyrosine-protein phosphatase delta isoform X2"/>
    <property type="match status" value="1"/>
</dbReference>
<dbReference type="InterPro" id="IPR036116">
    <property type="entry name" value="FN3_sf"/>
</dbReference>
<reference evidence="20 21" key="1">
    <citation type="submission" date="2024-04" db="EMBL/GenBank/DDBJ databases">
        <authorList>
            <person name="Waldvogel A.-M."/>
            <person name="Schoenle A."/>
        </authorList>
    </citation>
    <scope>NUCLEOTIDE SEQUENCE [LARGE SCALE GENOMIC DNA]</scope>
</reference>
<keyword evidence="13" id="KW-0325">Glycoprotein</keyword>
<evidence type="ECO:0000256" key="4">
    <source>
        <dbReference type="ARBA" id="ARBA00022692"/>
    </source>
</evidence>
<organism evidence="20 21">
    <name type="scientific">Knipowitschia caucasica</name>
    <name type="common">Caucasian dwarf goby</name>
    <name type="synonym">Pomatoschistus caucasicus</name>
    <dbReference type="NCBI Taxonomy" id="637954"/>
    <lineage>
        <taxon>Eukaryota</taxon>
        <taxon>Metazoa</taxon>
        <taxon>Chordata</taxon>
        <taxon>Craniata</taxon>
        <taxon>Vertebrata</taxon>
        <taxon>Euteleostomi</taxon>
        <taxon>Actinopterygii</taxon>
        <taxon>Neopterygii</taxon>
        <taxon>Teleostei</taxon>
        <taxon>Neoteleostei</taxon>
        <taxon>Acanthomorphata</taxon>
        <taxon>Gobiaria</taxon>
        <taxon>Gobiiformes</taxon>
        <taxon>Gobioidei</taxon>
        <taxon>Gobiidae</taxon>
        <taxon>Gobiinae</taxon>
        <taxon>Knipowitschia</taxon>
    </lineage>
</organism>
<comment type="catalytic activity">
    <reaction evidence="16">
        <text>O-phospho-L-tyrosyl-[protein] + H2O = L-tyrosyl-[protein] + phosphate</text>
        <dbReference type="Rhea" id="RHEA:10684"/>
        <dbReference type="Rhea" id="RHEA-COMP:10136"/>
        <dbReference type="Rhea" id="RHEA-COMP:20101"/>
        <dbReference type="ChEBI" id="CHEBI:15377"/>
        <dbReference type="ChEBI" id="CHEBI:43474"/>
        <dbReference type="ChEBI" id="CHEBI:46858"/>
        <dbReference type="ChEBI" id="CHEBI:61978"/>
        <dbReference type="EC" id="3.1.3.48"/>
    </reaction>
</comment>
<dbReference type="AlphaFoldDB" id="A0AAV2L491"/>
<dbReference type="GO" id="GO:0098609">
    <property type="term" value="P:cell-cell adhesion"/>
    <property type="evidence" value="ECO:0007669"/>
    <property type="project" value="TreeGrafter"/>
</dbReference>
<keyword evidence="21" id="KW-1185">Reference proteome</keyword>
<evidence type="ECO:0000256" key="6">
    <source>
        <dbReference type="ARBA" id="ARBA00022737"/>
    </source>
</evidence>
<comment type="similarity">
    <text evidence="2">Belongs to the protein-tyrosine phosphatase family. Receptor class 2A subfamily.</text>
</comment>
<keyword evidence="11" id="KW-1015">Disulfide bond</keyword>
<evidence type="ECO:0000259" key="19">
    <source>
        <dbReference type="PROSITE" id="PS50853"/>
    </source>
</evidence>
<feature type="compositionally biased region" description="Basic residues" evidence="17">
    <location>
        <begin position="1146"/>
        <end position="1158"/>
    </location>
</feature>
<dbReference type="Proteomes" id="UP001497482">
    <property type="component" value="Chromosome 2"/>
</dbReference>
<sequence length="1251" mass="136817">MVIDFDDGSGSVLRIQPLRSHRDEAVYECTSSNAAGLASVSAKLTVLEEDQIPHGFPTIDMGPQLKVVERTRTATLLCAASGSPDPEIHWFKDFVPVDVSGITGRVKQLRSGALQIESSEESDQGKYECVASNNVGTRFSAPANLYVRDQREGWCSLLQLELRALAPGSILSTVRRVPPRFSIPPSNLEVMPGGALNLTCVAVGAPMPYIRWLSGDVELTPPQGTPIGRNVLELTNIQQSTNYTCVATSSLGTIRTMATVTVKALPVAPVGLMVTETTATSLTLNWDSGNNDPVLYYVIQYETRGSGRVFQEVEGVASTRYSIGGLSPFSEYDLRVLAVNNVGRGPPGATVSTRTSEQAPSSPPLAVMARMLSTSAMLVQWEPPEEPNGLIQGYSVLFRPEEEAPLTQWQSVTTDSRLQTTLSGLSPQLTYSLRVLAFTAVGEGPPSETLRIKAQQGVPSPPAELTGEAELDSRVMLSWRWPVQDPITSLELKYWEASTPTRKWQVVLEPTGAYAVEGLKPDTLYCFSLAARSHMGLGLSTLPIQVRTAPSMSVAPPRKVTVHPLNSTALRVSWKPPLMQTQHEQIRGYRVSYAQLQTPEKVLGQASILHLSEPDSQEAIISGLQPETTYSVTVAAHTMEGEGAPSRGRLAITTGAVPSQPTMMISTTISKTALIQWQPPQKMVGEHMGYQLQYKSLEEGVFTVKDFRATDDHFTVTGLLKGATYVFKLCVQNRAGCGQERVKEISLPEDIPDGYPQNFTVVGKSSTGTELSWDPPHLSQRNGRIVQYMVVYRDINSQSNSSHNTSSTRLSLDGLQPDTTYDIRVQAFTSRGRGPLSPSIQSHTLAIPMPAFIKNFTVKMVTRTSVLLTWEVPDALKSGVPLKISYGLHSVEVPCTQLRALIRGLQEDTVYSFVLSSGEVQQQVSVHTPPFLLTTAPALHLHGPKQRDTLALNLPHTTASNLRCYYIVVVPVSEAHADQWTNPDQMNLEELLEKSPEHRQEHRPERSEPYVAARLDTLPAIFTLGDRRVIRGFYNRELSSQENYMCFVLAELEYSQCPHPHHPATPITTQPHPSPTQPHPSPPSHTHHHPATPITNPATPITTQPHPSPTQPHPSPPSHTHHHPATPITNPATPITTQPHPSPPSHTHHQPSHTHHHPATPITTQPHPSPTQPHPSPPSHTHHHPATPITNPATPITTQPHPSPPSHTHHHPATPITTQPHPITSSAEKQKKREGGGTEQHNQCCASSLLF</sequence>
<name>A0AAV2L491_KNICA</name>
<feature type="domain" description="Ig-like" evidence="18">
    <location>
        <begin position="179"/>
        <end position="261"/>
    </location>
</feature>
<dbReference type="FunFam" id="2.60.40.10:FF:000027">
    <property type="entry name" value="receptor-type tyrosine-protein phosphatase delta isoform X1"/>
    <property type="match status" value="1"/>
</dbReference>
<dbReference type="FunFam" id="2.60.40.10:FF:000010">
    <property type="entry name" value="receptor-type tyrosine-protein phosphatase delta isoform X1"/>
    <property type="match status" value="1"/>
</dbReference>
<protein>
    <recommendedName>
        <fullName evidence="15">Receptor-type tyrosine-protein phosphatase F</fullName>
        <ecNumber evidence="3">3.1.3.48</ecNumber>
    </recommendedName>
</protein>
<dbReference type="InterPro" id="IPR003598">
    <property type="entry name" value="Ig_sub2"/>
</dbReference>
<dbReference type="PROSITE" id="PS50853">
    <property type="entry name" value="FN3"/>
    <property type="match status" value="7"/>
</dbReference>
<evidence type="ECO:0000256" key="11">
    <source>
        <dbReference type="ARBA" id="ARBA00023157"/>
    </source>
</evidence>
<feature type="region of interest" description="Disordered" evidence="17">
    <location>
        <begin position="1060"/>
        <end position="1251"/>
    </location>
</feature>
<dbReference type="EC" id="3.1.3.48" evidence="3"/>
<keyword evidence="7" id="KW-0378">Hydrolase</keyword>
<comment type="subcellular location">
    <subcellularLocation>
        <location evidence="1">Membrane</location>
        <topology evidence="1">Single-pass membrane protein</topology>
    </subcellularLocation>
</comment>
<evidence type="ECO:0000256" key="15">
    <source>
        <dbReference type="ARBA" id="ARBA00044158"/>
    </source>
</evidence>
<dbReference type="InterPro" id="IPR003599">
    <property type="entry name" value="Ig_sub"/>
</dbReference>
<dbReference type="GO" id="GO:0016020">
    <property type="term" value="C:membrane"/>
    <property type="evidence" value="ECO:0007669"/>
    <property type="project" value="UniProtKB-SubCell"/>
</dbReference>
<evidence type="ECO:0000256" key="10">
    <source>
        <dbReference type="ARBA" id="ARBA00023136"/>
    </source>
</evidence>
<feature type="compositionally biased region" description="Polar residues" evidence="17">
    <location>
        <begin position="1239"/>
        <end position="1251"/>
    </location>
</feature>
<dbReference type="CDD" id="cd00063">
    <property type="entry name" value="FN3"/>
    <property type="match status" value="7"/>
</dbReference>
<dbReference type="FunFam" id="2.60.40.10:FF:000128">
    <property type="entry name" value="receptor-type tyrosine-protein phosphatase delta isoform X2"/>
    <property type="match status" value="1"/>
</dbReference>
<feature type="compositionally biased region" description="Pro residues" evidence="17">
    <location>
        <begin position="1167"/>
        <end position="1178"/>
    </location>
</feature>
<dbReference type="GO" id="GO:0004725">
    <property type="term" value="F:protein tyrosine phosphatase activity"/>
    <property type="evidence" value="ECO:0007669"/>
    <property type="project" value="UniProtKB-EC"/>
</dbReference>
<evidence type="ECO:0000256" key="9">
    <source>
        <dbReference type="ARBA" id="ARBA00022989"/>
    </source>
</evidence>
<dbReference type="Gene3D" id="2.60.40.10">
    <property type="entry name" value="Immunoglobulins"/>
    <property type="match status" value="10"/>
</dbReference>
<feature type="compositionally biased region" description="Low complexity" evidence="17">
    <location>
        <begin position="1213"/>
        <end position="1226"/>
    </location>
</feature>
<dbReference type="SMART" id="SM00409">
    <property type="entry name" value="IG"/>
    <property type="match status" value="2"/>
</dbReference>
<accession>A0AAV2L491</accession>
<feature type="domain" description="Fibronectin type-III" evidence="19">
    <location>
        <begin position="363"/>
        <end position="457"/>
    </location>
</feature>
<dbReference type="SUPFAM" id="SSF49265">
    <property type="entry name" value="Fibronectin type III"/>
    <property type="match status" value="4"/>
</dbReference>
<dbReference type="InterPro" id="IPR013783">
    <property type="entry name" value="Ig-like_fold"/>
</dbReference>
<feature type="compositionally biased region" description="Low complexity" evidence="17">
    <location>
        <begin position="1125"/>
        <end position="1139"/>
    </location>
</feature>
<dbReference type="CDD" id="cd05738">
    <property type="entry name" value="IgI_2_RPTP_IIa_LAR_like"/>
    <property type="match status" value="1"/>
</dbReference>
<gene>
    <name evidence="20" type="ORF">KC01_LOCUS23108</name>
</gene>
<evidence type="ECO:0000313" key="21">
    <source>
        <dbReference type="Proteomes" id="UP001497482"/>
    </source>
</evidence>
<evidence type="ECO:0000256" key="5">
    <source>
        <dbReference type="ARBA" id="ARBA00022729"/>
    </source>
</evidence>
<evidence type="ECO:0000256" key="1">
    <source>
        <dbReference type="ARBA" id="ARBA00004167"/>
    </source>
</evidence>
<feature type="compositionally biased region" description="Low complexity" evidence="17">
    <location>
        <begin position="1186"/>
        <end position="1200"/>
    </location>
</feature>
<dbReference type="PROSITE" id="PS50835">
    <property type="entry name" value="IG_LIKE"/>
    <property type="match status" value="2"/>
</dbReference>
<dbReference type="InterPro" id="IPR003961">
    <property type="entry name" value="FN3_dom"/>
</dbReference>
<feature type="domain" description="Fibronectin type-III" evidence="19">
    <location>
        <begin position="461"/>
        <end position="551"/>
    </location>
</feature>
<evidence type="ECO:0000259" key="18">
    <source>
        <dbReference type="PROSITE" id="PS50835"/>
    </source>
</evidence>
<keyword evidence="9" id="KW-1133">Transmembrane helix</keyword>
<dbReference type="SMART" id="SM00408">
    <property type="entry name" value="IGc2"/>
    <property type="match status" value="2"/>
</dbReference>
<feature type="domain" description="Fibronectin type-III" evidence="19">
    <location>
        <begin position="755"/>
        <end position="847"/>
    </location>
</feature>
<evidence type="ECO:0000256" key="8">
    <source>
        <dbReference type="ARBA" id="ARBA00022912"/>
    </source>
</evidence>
<dbReference type="PRINTS" id="PR00014">
    <property type="entry name" value="FNTYPEIII"/>
</dbReference>
<feature type="domain" description="Fibronectin type-III" evidence="19">
    <location>
        <begin position="556"/>
        <end position="657"/>
    </location>
</feature>